<dbReference type="RefSeq" id="WP_323732521.1">
    <property type="nucleotide sequence ID" value="NZ_CP110820.1"/>
</dbReference>
<sequence>MNLAEQYIEKQIAVLTKDKHIPDFRPGDTIIVHNKIIDEGNERIQLFEGVCLGRSKSRLGSTFKVKKISGGMCFEKTFPLYSPLVTKIEVIRRGKVKRAKLYYMRELVGKAARIKEKRDLSNKPSKA</sequence>
<evidence type="ECO:0000313" key="8">
    <source>
        <dbReference type="Proteomes" id="UP001327219"/>
    </source>
</evidence>
<accession>A0ABZ0UKZ3</accession>
<dbReference type="PIRSF" id="PIRSF002191">
    <property type="entry name" value="Ribosomal_L19"/>
    <property type="match status" value="1"/>
</dbReference>
<dbReference type="PANTHER" id="PTHR15680">
    <property type="entry name" value="RIBOSOMAL PROTEIN L19"/>
    <property type="match status" value="1"/>
</dbReference>
<name>A0ABZ0UKZ3_9RICK</name>
<dbReference type="GO" id="GO:0005840">
    <property type="term" value="C:ribosome"/>
    <property type="evidence" value="ECO:0007669"/>
    <property type="project" value="UniProtKB-KW"/>
</dbReference>
<keyword evidence="8" id="KW-1185">Reference proteome</keyword>
<dbReference type="PROSITE" id="PS01015">
    <property type="entry name" value="RIBOSOMAL_L19"/>
    <property type="match status" value="1"/>
</dbReference>
<dbReference type="Pfam" id="PF01245">
    <property type="entry name" value="Ribosomal_L19"/>
    <property type="match status" value="1"/>
</dbReference>
<evidence type="ECO:0000256" key="6">
    <source>
        <dbReference type="RuleBase" id="RU000559"/>
    </source>
</evidence>
<dbReference type="EMBL" id="CP110820">
    <property type="protein sequence ID" value="WPX96818.1"/>
    <property type="molecule type" value="Genomic_DNA"/>
</dbReference>
<evidence type="ECO:0000256" key="4">
    <source>
        <dbReference type="ARBA" id="ARBA00035171"/>
    </source>
</evidence>
<dbReference type="Proteomes" id="UP001327219">
    <property type="component" value="Chromosome"/>
</dbReference>
<evidence type="ECO:0000256" key="2">
    <source>
        <dbReference type="ARBA" id="ARBA00022980"/>
    </source>
</evidence>
<dbReference type="NCBIfam" id="TIGR01024">
    <property type="entry name" value="rplS_bact"/>
    <property type="match status" value="1"/>
</dbReference>
<dbReference type="PRINTS" id="PR00061">
    <property type="entry name" value="RIBOSOMALL19"/>
</dbReference>
<dbReference type="PANTHER" id="PTHR15680:SF9">
    <property type="entry name" value="LARGE RIBOSOMAL SUBUNIT PROTEIN BL19M"/>
    <property type="match status" value="1"/>
</dbReference>
<keyword evidence="3 5" id="KW-0687">Ribonucleoprotein</keyword>
<evidence type="ECO:0000256" key="3">
    <source>
        <dbReference type="ARBA" id="ARBA00023274"/>
    </source>
</evidence>
<protein>
    <recommendedName>
        <fullName evidence="4 5">Large ribosomal subunit protein bL19</fullName>
    </recommendedName>
</protein>
<evidence type="ECO:0000256" key="1">
    <source>
        <dbReference type="ARBA" id="ARBA00005781"/>
    </source>
</evidence>
<dbReference type="SUPFAM" id="SSF50104">
    <property type="entry name" value="Translation proteins SH3-like domain"/>
    <property type="match status" value="1"/>
</dbReference>
<dbReference type="InterPro" id="IPR018257">
    <property type="entry name" value="Ribosomal_bL19_CS"/>
</dbReference>
<dbReference type="InterPro" id="IPR008991">
    <property type="entry name" value="Translation_prot_SH3-like_sf"/>
</dbReference>
<dbReference type="HAMAP" id="MF_00402">
    <property type="entry name" value="Ribosomal_bL19"/>
    <property type="match status" value="1"/>
</dbReference>
<comment type="function">
    <text evidence="5 6">This protein is located at the 30S-50S ribosomal subunit interface and may play a role in the structure and function of the aminoacyl-tRNA binding site.</text>
</comment>
<gene>
    <name evidence="5" type="primary">rplS</name>
    <name evidence="7" type="ORF">Bandiella_00947</name>
</gene>
<evidence type="ECO:0000256" key="5">
    <source>
        <dbReference type="HAMAP-Rule" id="MF_00402"/>
    </source>
</evidence>
<organism evidence="7 8">
    <name type="scientific">Candidatus Bandiella euplotis</name>
    <dbReference type="NCBI Taxonomy" id="1664265"/>
    <lineage>
        <taxon>Bacteria</taxon>
        <taxon>Pseudomonadati</taxon>
        <taxon>Pseudomonadota</taxon>
        <taxon>Alphaproteobacteria</taxon>
        <taxon>Rickettsiales</taxon>
        <taxon>Candidatus Midichloriaceae</taxon>
        <taxon>Candidatus Bandiella</taxon>
    </lineage>
</organism>
<dbReference type="InterPro" id="IPR038657">
    <property type="entry name" value="Ribosomal_bL19_sf"/>
</dbReference>
<proteinExistence type="inferred from homology"/>
<dbReference type="Gene3D" id="2.30.30.790">
    <property type="match status" value="1"/>
</dbReference>
<reference evidence="7 8" key="1">
    <citation type="submission" date="2022-11" db="EMBL/GenBank/DDBJ databases">
        <title>Host association and intracellularity evolved multiple times independently in the Rickettsiales.</title>
        <authorList>
            <person name="Castelli M."/>
            <person name="Nardi T."/>
            <person name="Gammuto L."/>
            <person name="Bellinzona G."/>
            <person name="Sabaneyeva E."/>
            <person name="Potekhin A."/>
            <person name="Serra V."/>
            <person name="Petroni G."/>
            <person name="Sassera D."/>
        </authorList>
    </citation>
    <scope>NUCLEOTIDE SEQUENCE [LARGE SCALE GENOMIC DNA]</scope>
    <source>
        <strain evidence="7 8">NDG2</strain>
    </source>
</reference>
<dbReference type="InterPro" id="IPR001857">
    <property type="entry name" value="Ribosomal_bL19"/>
</dbReference>
<keyword evidence="2 5" id="KW-0689">Ribosomal protein</keyword>
<evidence type="ECO:0000313" key="7">
    <source>
        <dbReference type="EMBL" id="WPX96818.1"/>
    </source>
</evidence>
<comment type="similarity">
    <text evidence="1 5 6">Belongs to the bacterial ribosomal protein bL19 family.</text>
</comment>